<keyword evidence="2" id="KW-0677">Repeat</keyword>
<evidence type="ECO:0008006" key="10">
    <source>
        <dbReference type="Google" id="ProtNLM"/>
    </source>
</evidence>
<feature type="domain" description="Myb-like" evidence="7">
    <location>
        <begin position="49"/>
        <end position="101"/>
    </location>
</feature>
<dbReference type="SMART" id="SM00717">
    <property type="entry name" value="SANT"/>
    <property type="match status" value="2"/>
</dbReference>
<dbReference type="InterPro" id="IPR009057">
    <property type="entry name" value="Homeodomain-like_sf"/>
</dbReference>
<dbReference type="InterPro" id="IPR017930">
    <property type="entry name" value="Myb_dom"/>
</dbReference>
<keyword evidence="3" id="KW-0805">Transcription regulation</keyword>
<dbReference type="Pfam" id="PF00249">
    <property type="entry name" value="Myb_DNA-binding"/>
    <property type="match status" value="2"/>
</dbReference>
<dbReference type="Gene3D" id="1.10.10.60">
    <property type="entry name" value="Homeodomain-like"/>
    <property type="match status" value="2"/>
</dbReference>
<proteinExistence type="predicted"/>
<keyword evidence="4" id="KW-0238">DNA-binding</keyword>
<dbReference type="SUPFAM" id="SSF46689">
    <property type="entry name" value="Homeodomain-like"/>
    <property type="match status" value="1"/>
</dbReference>
<keyword evidence="5" id="KW-0804">Transcription</keyword>
<evidence type="ECO:0000256" key="4">
    <source>
        <dbReference type="ARBA" id="ARBA00023125"/>
    </source>
</evidence>
<keyword evidence="6" id="KW-0539">Nucleus</keyword>
<sequence>MASCWLVIPAKTRKNNPSGAILTSSTMNTTCEFGSKAKNVITKTMAYQGDKLRKGSWLEEEDERLTAFATLLGERKWDSIAILSGLMRSGKSCRMRWLNYLRPNLKRGHISAEEEQIVIQLHGQWGNKWARIARRLPGRTDNEIKNYWRTHLRKKTREEGNSQSKVYSSKPELLYQNGDSTSAWKYSIRDHNSADDHVIGPTDFSLEHYELPCMTYLNSSYETRLYDWIPKLSNDQGQAEIHGEGNGVDWCFCDPAWNSEDCDPGSLDPLGSLWDMN</sequence>
<feature type="domain" description="HTH myb-type" evidence="8">
    <location>
        <begin position="102"/>
        <end position="156"/>
    </location>
</feature>
<name>A0A6N2K7U1_SALVM</name>
<feature type="domain" description="HTH myb-type" evidence="8">
    <location>
        <begin position="49"/>
        <end position="101"/>
    </location>
</feature>
<protein>
    <recommendedName>
        <fullName evidence="10">MYB transcription factor</fullName>
    </recommendedName>
</protein>
<dbReference type="PROSITE" id="PS51294">
    <property type="entry name" value="HTH_MYB"/>
    <property type="match status" value="2"/>
</dbReference>
<evidence type="ECO:0000259" key="8">
    <source>
        <dbReference type="PROSITE" id="PS51294"/>
    </source>
</evidence>
<evidence type="ECO:0000256" key="3">
    <source>
        <dbReference type="ARBA" id="ARBA00023015"/>
    </source>
</evidence>
<evidence type="ECO:0000256" key="6">
    <source>
        <dbReference type="ARBA" id="ARBA00023242"/>
    </source>
</evidence>
<reference evidence="9" key="1">
    <citation type="submission" date="2019-03" db="EMBL/GenBank/DDBJ databases">
        <authorList>
            <person name="Mank J."/>
            <person name="Almeida P."/>
        </authorList>
    </citation>
    <scope>NUCLEOTIDE SEQUENCE</scope>
    <source>
        <strain evidence="9">78183</strain>
    </source>
</reference>
<dbReference type="PANTHER" id="PTHR45675:SF8">
    <property type="entry name" value="TRANSCRIPTION FACTOR MYB27"/>
    <property type="match status" value="1"/>
</dbReference>
<dbReference type="PANTHER" id="PTHR45675">
    <property type="entry name" value="MYB TRANSCRIPTION FACTOR-RELATED-RELATED"/>
    <property type="match status" value="1"/>
</dbReference>
<dbReference type="AlphaFoldDB" id="A0A6N2K7U1"/>
<organism evidence="9">
    <name type="scientific">Salix viminalis</name>
    <name type="common">Common osier</name>
    <name type="synonym">Basket willow</name>
    <dbReference type="NCBI Taxonomy" id="40686"/>
    <lineage>
        <taxon>Eukaryota</taxon>
        <taxon>Viridiplantae</taxon>
        <taxon>Streptophyta</taxon>
        <taxon>Embryophyta</taxon>
        <taxon>Tracheophyta</taxon>
        <taxon>Spermatophyta</taxon>
        <taxon>Magnoliopsida</taxon>
        <taxon>eudicotyledons</taxon>
        <taxon>Gunneridae</taxon>
        <taxon>Pentapetalae</taxon>
        <taxon>rosids</taxon>
        <taxon>fabids</taxon>
        <taxon>Malpighiales</taxon>
        <taxon>Salicaceae</taxon>
        <taxon>Saliceae</taxon>
        <taxon>Salix</taxon>
    </lineage>
</organism>
<dbReference type="GO" id="GO:0005634">
    <property type="term" value="C:nucleus"/>
    <property type="evidence" value="ECO:0007669"/>
    <property type="project" value="UniProtKB-SubCell"/>
</dbReference>
<dbReference type="GO" id="GO:0003700">
    <property type="term" value="F:DNA-binding transcription factor activity"/>
    <property type="evidence" value="ECO:0007669"/>
    <property type="project" value="InterPro"/>
</dbReference>
<dbReference type="EMBL" id="CAADRP010000147">
    <property type="protein sequence ID" value="VFU23918.1"/>
    <property type="molecule type" value="Genomic_DNA"/>
</dbReference>
<evidence type="ECO:0000256" key="5">
    <source>
        <dbReference type="ARBA" id="ARBA00023163"/>
    </source>
</evidence>
<feature type="domain" description="Myb-like" evidence="7">
    <location>
        <begin position="102"/>
        <end position="152"/>
    </location>
</feature>
<gene>
    <name evidence="9" type="ORF">SVIM_LOCUS40448</name>
</gene>
<dbReference type="CDD" id="cd00167">
    <property type="entry name" value="SANT"/>
    <property type="match status" value="2"/>
</dbReference>
<comment type="subcellular location">
    <subcellularLocation>
        <location evidence="1">Nucleus</location>
    </subcellularLocation>
</comment>
<dbReference type="PROSITE" id="PS50090">
    <property type="entry name" value="MYB_LIKE"/>
    <property type="match status" value="2"/>
</dbReference>
<evidence type="ECO:0000259" key="7">
    <source>
        <dbReference type="PROSITE" id="PS50090"/>
    </source>
</evidence>
<accession>A0A6N2K7U1</accession>
<evidence type="ECO:0000256" key="2">
    <source>
        <dbReference type="ARBA" id="ARBA00022737"/>
    </source>
</evidence>
<evidence type="ECO:0000256" key="1">
    <source>
        <dbReference type="ARBA" id="ARBA00004123"/>
    </source>
</evidence>
<dbReference type="InterPro" id="IPR044676">
    <property type="entry name" value="EOBI/EOBII-like_plant"/>
</dbReference>
<dbReference type="GO" id="GO:0043565">
    <property type="term" value="F:sequence-specific DNA binding"/>
    <property type="evidence" value="ECO:0007669"/>
    <property type="project" value="InterPro"/>
</dbReference>
<dbReference type="InterPro" id="IPR001005">
    <property type="entry name" value="SANT/Myb"/>
</dbReference>
<evidence type="ECO:0000313" key="9">
    <source>
        <dbReference type="EMBL" id="VFU23918.1"/>
    </source>
</evidence>